<dbReference type="PROSITE" id="PS01124">
    <property type="entry name" value="HTH_ARAC_FAMILY_2"/>
    <property type="match status" value="1"/>
</dbReference>
<sequence>MVMKFCVHLNMQISPPKHLAPFIRHYIFLENHKKDIKNVRLFTDGSTGLILSANMSLYSDLSEERIPTSFFYGALNSYKDFSSKGKFSFIAVVFQPYFLNMLLKISAKEIKDQIISVEEVLKDKLIPFQEKLFYKINLLTIIDDLNIFFTRFISKEMGNDYQLIAAIQQYILQHRGAVSSKDLERFTGYSERQLERKFENYMGASPKKYTNIIRLHYFLSLMNKGISSENMTVLSYYAGYSDQSHLIREFKKNVGLTPLQYVKTENKMAVNFIEL</sequence>
<dbReference type="GO" id="GO:0003700">
    <property type="term" value="F:DNA-binding transcription factor activity"/>
    <property type="evidence" value="ECO:0007669"/>
    <property type="project" value="InterPro"/>
</dbReference>
<dbReference type="InterPro" id="IPR046532">
    <property type="entry name" value="DUF6597"/>
</dbReference>
<dbReference type="InterPro" id="IPR018060">
    <property type="entry name" value="HTH_AraC"/>
</dbReference>
<dbReference type="PANTHER" id="PTHR46796:SF13">
    <property type="entry name" value="HTH-TYPE TRANSCRIPTIONAL ACTIVATOR RHAS"/>
    <property type="match status" value="1"/>
</dbReference>
<dbReference type="InterPro" id="IPR009057">
    <property type="entry name" value="Homeodomain-like_sf"/>
</dbReference>
<protein>
    <submittedName>
        <fullName evidence="5">AraC family transcriptional regulator</fullName>
    </submittedName>
</protein>
<dbReference type="SUPFAM" id="SSF46689">
    <property type="entry name" value="Homeodomain-like"/>
    <property type="match status" value="1"/>
</dbReference>
<feature type="domain" description="HTH araC/xylS-type" evidence="4">
    <location>
        <begin position="161"/>
        <end position="264"/>
    </location>
</feature>
<dbReference type="InterPro" id="IPR050204">
    <property type="entry name" value="AraC_XylS_family_regulators"/>
</dbReference>
<name>A0AAD0YH66_CHRNA</name>
<evidence type="ECO:0000256" key="3">
    <source>
        <dbReference type="ARBA" id="ARBA00023163"/>
    </source>
</evidence>
<keyword evidence="2" id="KW-0238">DNA-binding</keyword>
<organism evidence="5 6">
    <name type="scientific">Chryseobacterium nakagawai</name>
    <dbReference type="NCBI Taxonomy" id="1241982"/>
    <lineage>
        <taxon>Bacteria</taxon>
        <taxon>Pseudomonadati</taxon>
        <taxon>Bacteroidota</taxon>
        <taxon>Flavobacteriia</taxon>
        <taxon>Flavobacteriales</taxon>
        <taxon>Weeksellaceae</taxon>
        <taxon>Chryseobacterium group</taxon>
        <taxon>Chryseobacterium</taxon>
    </lineage>
</organism>
<evidence type="ECO:0000259" key="4">
    <source>
        <dbReference type="PROSITE" id="PS01124"/>
    </source>
</evidence>
<dbReference type="GO" id="GO:0043565">
    <property type="term" value="F:sequence-specific DNA binding"/>
    <property type="evidence" value="ECO:0007669"/>
    <property type="project" value="InterPro"/>
</dbReference>
<dbReference type="PANTHER" id="PTHR46796">
    <property type="entry name" value="HTH-TYPE TRANSCRIPTIONAL ACTIVATOR RHAS-RELATED"/>
    <property type="match status" value="1"/>
</dbReference>
<accession>A0AAD0YH66</accession>
<dbReference type="Proteomes" id="UP000278288">
    <property type="component" value="Chromosome"/>
</dbReference>
<keyword evidence="3" id="KW-0804">Transcription</keyword>
<dbReference type="EMBL" id="CP033923">
    <property type="protein sequence ID" value="AZA89370.1"/>
    <property type="molecule type" value="Genomic_DNA"/>
</dbReference>
<proteinExistence type="predicted"/>
<dbReference type="AlphaFoldDB" id="A0AAD0YH66"/>
<evidence type="ECO:0000313" key="5">
    <source>
        <dbReference type="EMBL" id="AZA89370.1"/>
    </source>
</evidence>
<dbReference type="SMART" id="SM00342">
    <property type="entry name" value="HTH_ARAC"/>
    <property type="match status" value="1"/>
</dbReference>
<dbReference type="KEGG" id="cnk:EG343_01350"/>
<dbReference type="Pfam" id="PF12833">
    <property type="entry name" value="HTH_18"/>
    <property type="match status" value="1"/>
</dbReference>
<evidence type="ECO:0000313" key="6">
    <source>
        <dbReference type="Proteomes" id="UP000278288"/>
    </source>
</evidence>
<reference evidence="5 6" key="1">
    <citation type="submission" date="2018-11" db="EMBL/GenBank/DDBJ databases">
        <title>Proposal to divide the Flavobacteriaceae and reorganize its genera based on Amino Acid Identity values calculated from whole genome sequences.</title>
        <authorList>
            <person name="Nicholson A.C."/>
            <person name="Gulvik C.A."/>
            <person name="Whitney A.M."/>
            <person name="Humrighouse B.W."/>
            <person name="Bell M."/>
            <person name="Holmes B."/>
            <person name="Steigerwalt A.G."/>
            <person name="Villarma A."/>
            <person name="Sheth M."/>
            <person name="Batra D."/>
            <person name="Pryor J."/>
            <person name="Bernardet J.-F."/>
            <person name="Hugo C."/>
            <person name="Kampfer P."/>
            <person name="Newman J."/>
            <person name="McQuiston J.R."/>
        </authorList>
    </citation>
    <scope>NUCLEOTIDE SEQUENCE [LARGE SCALE GENOMIC DNA]</scope>
    <source>
        <strain evidence="5 6">G0041</strain>
    </source>
</reference>
<dbReference type="Pfam" id="PF20240">
    <property type="entry name" value="DUF6597"/>
    <property type="match status" value="1"/>
</dbReference>
<keyword evidence="1" id="KW-0805">Transcription regulation</keyword>
<evidence type="ECO:0000256" key="1">
    <source>
        <dbReference type="ARBA" id="ARBA00023015"/>
    </source>
</evidence>
<dbReference type="Gene3D" id="1.10.10.60">
    <property type="entry name" value="Homeodomain-like"/>
    <property type="match status" value="1"/>
</dbReference>
<evidence type="ECO:0000256" key="2">
    <source>
        <dbReference type="ARBA" id="ARBA00023125"/>
    </source>
</evidence>
<keyword evidence="6" id="KW-1185">Reference proteome</keyword>
<gene>
    <name evidence="5" type="ORF">EG343_01350</name>
</gene>